<feature type="domain" description="OmpA-like" evidence="4">
    <location>
        <begin position="338"/>
        <end position="457"/>
    </location>
</feature>
<dbReference type="Proteomes" id="UP001219349">
    <property type="component" value="Chromosome"/>
</dbReference>
<dbReference type="PANTHER" id="PTHR38033:SF1">
    <property type="entry name" value="DOTU FAMILY TYPE IV_VI SECRETION SYSTEM PROTEIN"/>
    <property type="match status" value="1"/>
</dbReference>
<dbReference type="Pfam" id="PF00691">
    <property type="entry name" value="OmpA"/>
    <property type="match status" value="1"/>
</dbReference>
<dbReference type="InterPro" id="IPR036737">
    <property type="entry name" value="OmpA-like_sf"/>
</dbReference>
<dbReference type="Gene3D" id="3.30.1330.60">
    <property type="entry name" value="OmpA-like domain"/>
    <property type="match status" value="1"/>
</dbReference>
<dbReference type="InterPro" id="IPR038522">
    <property type="entry name" value="T4/T6SS_DotU_sf"/>
</dbReference>
<evidence type="ECO:0000256" key="1">
    <source>
        <dbReference type="PROSITE-ProRule" id="PRU00473"/>
    </source>
</evidence>
<gene>
    <name evidence="5" type="primary">tssL</name>
    <name evidence="5" type="ORF">JHX87_12035</name>
</gene>
<organism evidence="5 6">
    <name type="scientific">Paracoccus fistulariae</name>
    <dbReference type="NCBI Taxonomy" id="658446"/>
    <lineage>
        <taxon>Bacteria</taxon>
        <taxon>Pseudomonadati</taxon>
        <taxon>Pseudomonadota</taxon>
        <taxon>Alphaproteobacteria</taxon>
        <taxon>Rhodobacterales</taxon>
        <taxon>Paracoccaceae</taxon>
        <taxon>Paracoccus</taxon>
    </lineage>
</organism>
<dbReference type="InterPro" id="IPR017733">
    <property type="entry name" value="OmpA-like_dom_proteobacteria"/>
</dbReference>
<dbReference type="EMBL" id="CP067136">
    <property type="protein sequence ID" value="WCR06219.1"/>
    <property type="molecule type" value="Genomic_DNA"/>
</dbReference>
<reference evidence="5 6" key="1">
    <citation type="submission" date="2021-01" db="EMBL/GenBank/DDBJ databases">
        <title>Biogeographic distribution of Paracoccus.</title>
        <authorList>
            <person name="Hollensteiner J."/>
            <person name="Leineberger J."/>
            <person name="Brinkhoff T."/>
            <person name="Daniel R."/>
        </authorList>
    </citation>
    <scope>NUCLEOTIDE SEQUENCE [LARGE SCALE GENOMIC DNA]</scope>
    <source>
        <strain evidence="5 6">KCTC 22803</strain>
    </source>
</reference>
<dbReference type="InterPro" id="IPR006665">
    <property type="entry name" value="OmpA-like"/>
</dbReference>
<evidence type="ECO:0000256" key="2">
    <source>
        <dbReference type="SAM" id="MobiDB-lite"/>
    </source>
</evidence>
<dbReference type="SUPFAM" id="SSF103088">
    <property type="entry name" value="OmpA-like"/>
    <property type="match status" value="1"/>
</dbReference>
<dbReference type="Pfam" id="PF09850">
    <property type="entry name" value="DotU"/>
    <property type="match status" value="1"/>
</dbReference>
<evidence type="ECO:0000313" key="5">
    <source>
        <dbReference type="EMBL" id="WCR06219.1"/>
    </source>
</evidence>
<feature type="region of interest" description="Disordered" evidence="2">
    <location>
        <begin position="287"/>
        <end position="310"/>
    </location>
</feature>
<feature type="region of interest" description="Disordered" evidence="2">
    <location>
        <begin position="1"/>
        <end position="37"/>
    </location>
</feature>
<dbReference type="InterPro" id="IPR017732">
    <property type="entry name" value="T4/T6SS_DotU"/>
</dbReference>
<evidence type="ECO:0000256" key="3">
    <source>
        <dbReference type="SAM" id="Phobius"/>
    </source>
</evidence>
<feature type="compositionally biased region" description="Basic and acidic residues" evidence="2">
    <location>
        <begin position="441"/>
        <end position="450"/>
    </location>
</feature>
<dbReference type="PROSITE" id="PS51123">
    <property type="entry name" value="OMPA_2"/>
    <property type="match status" value="1"/>
</dbReference>
<dbReference type="NCBIfam" id="TIGR03350">
    <property type="entry name" value="type_VI_ompA"/>
    <property type="match status" value="1"/>
</dbReference>
<keyword evidence="3" id="KW-0812">Transmembrane</keyword>
<keyword evidence="3" id="KW-1133">Transmembrane helix</keyword>
<sequence length="481" mass="52354">MSHPSDPGDDGPRLILPTPGRRPVQPAAPVPQAAPAMPEDNFSAQAIMRGFRLDGRDFPIMVSDAAGLLNLAHSLRHRKTAPDLQTLRSDTIAAVREYEVKLGSAGILPEQARAAHYVICATLDDVIRNMPWGQGWSQRGLVSTFHHDVTGGDKVFELLTHFQSRPGSNRDILLLIYLCLSLGFEGRTRVSARGALELAQIRDNLYRLLRQQYGAAEQDLSPLWKGEDMRHRPLRQGKLFWLLSGLAVLLLCGLFVAFTFLLSRDADLVTAAMADLPPGETPSLFIPEPAPAPVPQPEPEPQPAPVVEPEPQEQPIDTLIAFLQPEVDDGLVSLYRDGDAVLVRIANNGAFEPGGAEVQPEFLDTFRRIGLALAAEDFDVTVLGHTDDQPIRTAAFPSNFHLSTARAAAVRDILLDYVPANRVTIRGEAETRPIADNATPEGREANRRTEILVSEAGSRVPPSLLEQGGSLTAPGNQEDAP</sequence>
<keyword evidence="1 3" id="KW-0472">Membrane</keyword>
<dbReference type="RefSeq" id="WP_271883931.1">
    <property type="nucleotide sequence ID" value="NZ_CP067136.1"/>
</dbReference>
<dbReference type="NCBIfam" id="NF038228">
    <property type="entry name" value="IcmH_DotU_IVB"/>
    <property type="match status" value="1"/>
</dbReference>
<feature type="compositionally biased region" description="Pro residues" evidence="2">
    <location>
        <begin position="288"/>
        <end position="308"/>
    </location>
</feature>
<evidence type="ECO:0000259" key="4">
    <source>
        <dbReference type="PROSITE" id="PS51123"/>
    </source>
</evidence>
<proteinExistence type="predicted"/>
<feature type="compositionally biased region" description="Low complexity" evidence="2">
    <location>
        <begin position="23"/>
        <end position="36"/>
    </location>
</feature>
<protein>
    <submittedName>
        <fullName evidence="5">Type VI secretion system protein TssL, long form</fullName>
    </submittedName>
</protein>
<dbReference type="CDD" id="cd07185">
    <property type="entry name" value="OmpA_C-like"/>
    <property type="match status" value="1"/>
</dbReference>
<name>A0ABY7SH63_9RHOB</name>
<evidence type="ECO:0000313" key="6">
    <source>
        <dbReference type="Proteomes" id="UP001219349"/>
    </source>
</evidence>
<dbReference type="PANTHER" id="PTHR38033">
    <property type="entry name" value="MEMBRANE PROTEIN-RELATED"/>
    <property type="match status" value="1"/>
</dbReference>
<feature type="region of interest" description="Disordered" evidence="2">
    <location>
        <begin position="431"/>
        <end position="481"/>
    </location>
</feature>
<accession>A0ABY7SH63</accession>
<dbReference type="NCBIfam" id="TIGR03349">
    <property type="entry name" value="IV_VI_DotU"/>
    <property type="match status" value="1"/>
</dbReference>
<dbReference type="Gene3D" id="1.25.40.590">
    <property type="entry name" value="Type IV / VI secretion system, DotU"/>
    <property type="match status" value="1"/>
</dbReference>
<feature type="transmembrane region" description="Helical" evidence="3">
    <location>
        <begin position="239"/>
        <end position="262"/>
    </location>
</feature>
<keyword evidence="6" id="KW-1185">Reference proteome</keyword>